<evidence type="ECO:0000256" key="3">
    <source>
        <dbReference type="ARBA" id="ARBA00005119"/>
    </source>
</evidence>
<keyword evidence="13 19" id="KW-1133">Transmembrane helix</keyword>
<keyword evidence="8" id="KW-1003">Cell membrane</keyword>
<feature type="transmembrane region" description="Helical" evidence="19">
    <location>
        <begin position="193"/>
        <end position="215"/>
    </location>
</feature>
<reference evidence="20" key="2">
    <citation type="submission" date="2021-04" db="EMBL/GenBank/DDBJ databases">
        <authorList>
            <person name="Gilroy R."/>
        </authorList>
    </citation>
    <scope>NUCLEOTIDE SEQUENCE</scope>
    <source>
        <strain evidence="20">ChiW7-2402</strain>
    </source>
</reference>
<comment type="pathway">
    <text evidence="3 18">Phospholipid metabolism; CDP-diacylglycerol biosynthesis; CDP-diacylglycerol from sn-glycerol 3-phosphate: step 3/3.</text>
</comment>
<evidence type="ECO:0000256" key="8">
    <source>
        <dbReference type="ARBA" id="ARBA00022475"/>
    </source>
</evidence>
<keyword evidence="9" id="KW-0444">Lipid biosynthesis</keyword>
<comment type="similarity">
    <text evidence="5 18">Belongs to the CDS family.</text>
</comment>
<evidence type="ECO:0000256" key="15">
    <source>
        <dbReference type="ARBA" id="ARBA00023136"/>
    </source>
</evidence>
<dbReference type="EC" id="2.7.7.41" evidence="6 18"/>
<evidence type="ECO:0000256" key="13">
    <source>
        <dbReference type="ARBA" id="ARBA00022989"/>
    </source>
</evidence>
<dbReference type="GO" id="GO:0004605">
    <property type="term" value="F:phosphatidate cytidylyltransferase activity"/>
    <property type="evidence" value="ECO:0007669"/>
    <property type="project" value="UniProtKB-EC"/>
</dbReference>
<evidence type="ECO:0000256" key="16">
    <source>
        <dbReference type="ARBA" id="ARBA00023209"/>
    </source>
</evidence>
<evidence type="ECO:0000313" key="21">
    <source>
        <dbReference type="Proteomes" id="UP000824102"/>
    </source>
</evidence>
<organism evidence="20 21">
    <name type="scientific">Candidatus Gallimonas intestinavium</name>
    <dbReference type="NCBI Taxonomy" id="2838603"/>
    <lineage>
        <taxon>Bacteria</taxon>
        <taxon>Bacillati</taxon>
        <taxon>Bacillota</taxon>
        <taxon>Clostridia</taxon>
        <taxon>Candidatus Gallimonas</taxon>
    </lineage>
</organism>
<dbReference type="AlphaFoldDB" id="A0A9D2G4I0"/>
<feature type="transmembrane region" description="Helical" evidence="19">
    <location>
        <begin position="94"/>
        <end position="113"/>
    </location>
</feature>
<evidence type="ECO:0000313" key="20">
    <source>
        <dbReference type="EMBL" id="HIZ72072.1"/>
    </source>
</evidence>
<evidence type="ECO:0000256" key="17">
    <source>
        <dbReference type="ARBA" id="ARBA00023264"/>
    </source>
</evidence>
<comment type="caution">
    <text evidence="20">The sequence shown here is derived from an EMBL/GenBank/DDBJ whole genome shotgun (WGS) entry which is preliminary data.</text>
</comment>
<evidence type="ECO:0000256" key="2">
    <source>
        <dbReference type="ARBA" id="ARBA00004651"/>
    </source>
</evidence>
<sequence>MKRLLTGIVYILILLGAFLLRRYVHLLFFDGLVLVFSLIGTYEMLRAFGERIDRVQKAVVLFFSSGIIICYAAADTVYRHLQEMRPATVNYSPLITFVVFMAGLAVLFLLLVFRHERTSLASLGDSLICYLYPSVFLIVITGCNHMPAYSEIGILFVFVICPFADSFAYVFGRLFGRWLPKKLAPTVSPNKTLIGGLGGLIGGALGAVCIFFVYYGLLEPCDLNTEWLNLVFFIALGVLTAAFTELGDLVESAVKRKLEIKDMGNILPGHGGILDRIDSTLYAGLIVCFVLTMRILAVG</sequence>
<dbReference type="GO" id="GO:0016024">
    <property type="term" value="P:CDP-diacylglycerol biosynthetic process"/>
    <property type="evidence" value="ECO:0007669"/>
    <property type="project" value="TreeGrafter"/>
</dbReference>
<keyword evidence="12 18" id="KW-0548">Nucleotidyltransferase</keyword>
<dbReference type="PANTHER" id="PTHR46382:SF1">
    <property type="entry name" value="PHOSPHATIDATE CYTIDYLYLTRANSFERASE"/>
    <property type="match status" value="1"/>
</dbReference>
<feature type="transmembrane region" description="Helical" evidence="19">
    <location>
        <begin position="152"/>
        <end position="172"/>
    </location>
</feature>
<proteinExistence type="inferred from homology"/>
<evidence type="ECO:0000256" key="10">
    <source>
        <dbReference type="ARBA" id="ARBA00022679"/>
    </source>
</evidence>
<keyword evidence="15 19" id="KW-0472">Membrane</keyword>
<evidence type="ECO:0000256" key="9">
    <source>
        <dbReference type="ARBA" id="ARBA00022516"/>
    </source>
</evidence>
<comment type="catalytic activity">
    <reaction evidence="1 18">
        <text>a 1,2-diacyl-sn-glycero-3-phosphate + CTP + H(+) = a CDP-1,2-diacyl-sn-glycerol + diphosphate</text>
        <dbReference type="Rhea" id="RHEA:16229"/>
        <dbReference type="ChEBI" id="CHEBI:15378"/>
        <dbReference type="ChEBI" id="CHEBI:33019"/>
        <dbReference type="ChEBI" id="CHEBI:37563"/>
        <dbReference type="ChEBI" id="CHEBI:58332"/>
        <dbReference type="ChEBI" id="CHEBI:58608"/>
        <dbReference type="EC" id="2.7.7.41"/>
    </reaction>
</comment>
<keyword evidence="11 18" id="KW-0812">Transmembrane</keyword>
<name>A0A9D2G4I0_9FIRM</name>
<keyword evidence="14" id="KW-0443">Lipid metabolism</keyword>
<reference evidence="20" key="1">
    <citation type="journal article" date="2021" name="PeerJ">
        <title>Extensive microbial diversity within the chicken gut microbiome revealed by metagenomics and culture.</title>
        <authorList>
            <person name="Gilroy R."/>
            <person name="Ravi A."/>
            <person name="Getino M."/>
            <person name="Pursley I."/>
            <person name="Horton D.L."/>
            <person name="Alikhan N.F."/>
            <person name="Baker D."/>
            <person name="Gharbi K."/>
            <person name="Hall N."/>
            <person name="Watson M."/>
            <person name="Adriaenssens E.M."/>
            <person name="Foster-Nyarko E."/>
            <person name="Jarju S."/>
            <person name="Secka A."/>
            <person name="Antonio M."/>
            <person name="Oren A."/>
            <person name="Chaudhuri R.R."/>
            <person name="La Ragione R."/>
            <person name="Hildebrand F."/>
            <person name="Pallen M.J."/>
        </authorList>
    </citation>
    <scope>NUCLEOTIDE SEQUENCE</scope>
    <source>
        <strain evidence="20">ChiW7-2402</strain>
    </source>
</reference>
<evidence type="ECO:0000256" key="6">
    <source>
        <dbReference type="ARBA" id="ARBA00012487"/>
    </source>
</evidence>
<evidence type="ECO:0000256" key="18">
    <source>
        <dbReference type="RuleBase" id="RU003938"/>
    </source>
</evidence>
<dbReference type="GO" id="GO:0005886">
    <property type="term" value="C:plasma membrane"/>
    <property type="evidence" value="ECO:0007669"/>
    <property type="project" value="UniProtKB-SubCell"/>
</dbReference>
<evidence type="ECO:0000256" key="7">
    <source>
        <dbReference type="ARBA" id="ARBA00019373"/>
    </source>
</evidence>
<keyword evidence="17" id="KW-1208">Phospholipid metabolism</keyword>
<dbReference type="PANTHER" id="PTHR46382">
    <property type="entry name" value="PHOSPHATIDATE CYTIDYLYLTRANSFERASE"/>
    <property type="match status" value="1"/>
</dbReference>
<dbReference type="Proteomes" id="UP000824102">
    <property type="component" value="Unassembled WGS sequence"/>
</dbReference>
<evidence type="ECO:0000256" key="12">
    <source>
        <dbReference type="ARBA" id="ARBA00022695"/>
    </source>
</evidence>
<keyword evidence="16" id="KW-0594">Phospholipid biosynthesis</keyword>
<dbReference type="EMBL" id="DXBB01000009">
    <property type="protein sequence ID" value="HIZ72072.1"/>
    <property type="molecule type" value="Genomic_DNA"/>
</dbReference>
<comment type="pathway">
    <text evidence="4">Lipid metabolism.</text>
</comment>
<feature type="transmembrane region" description="Helical" evidence="19">
    <location>
        <begin position="227"/>
        <end position="247"/>
    </location>
</feature>
<keyword evidence="10 18" id="KW-0808">Transferase</keyword>
<accession>A0A9D2G4I0</accession>
<dbReference type="InterPro" id="IPR000374">
    <property type="entry name" value="PC_trans"/>
</dbReference>
<feature type="transmembrane region" description="Helical" evidence="19">
    <location>
        <begin position="280"/>
        <end position="297"/>
    </location>
</feature>
<evidence type="ECO:0000256" key="19">
    <source>
        <dbReference type="SAM" id="Phobius"/>
    </source>
</evidence>
<dbReference type="Pfam" id="PF01148">
    <property type="entry name" value="CTP_transf_1"/>
    <property type="match status" value="1"/>
</dbReference>
<evidence type="ECO:0000256" key="14">
    <source>
        <dbReference type="ARBA" id="ARBA00023098"/>
    </source>
</evidence>
<evidence type="ECO:0000256" key="1">
    <source>
        <dbReference type="ARBA" id="ARBA00001698"/>
    </source>
</evidence>
<feature type="transmembrane region" description="Helical" evidence="19">
    <location>
        <begin position="120"/>
        <end position="140"/>
    </location>
</feature>
<feature type="transmembrane region" description="Helical" evidence="19">
    <location>
        <begin position="26"/>
        <end position="45"/>
    </location>
</feature>
<evidence type="ECO:0000256" key="11">
    <source>
        <dbReference type="ARBA" id="ARBA00022692"/>
    </source>
</evidence>
<comment type="subcellular location">
    <subcellularLocation>
        <location evidence="2">Cell membrane</location>
        <topology evidence="2">Multi-pass membrane protein</topology>
    </subcellularLocation>
</comment>
<protein>
    <recommendedName>
        <fullName evidence="7 18">Phosphatidate cytidylyltransferase</fullName>
        <ecNumber evidence="6 18">2.7.7.41</ecNumber>
    </recommendedName>
</protein>
<evidence type="ECO:0000256" key="5">
    <source>
        <dbReference type="ARBA" id="ARBA00010185"/>
    </source>
</evidence>
<dbReference type="PROSITE" id="PS01315">
    <property type="entry name" value="CDS"/>
    <property type="match status" value="1"/>
</dbReference>
<gene>
    <name evidence="20" type="ORF">H9964_00665</name>
</gene>
<evidence type="ECO:0000256" key="4">
    <source>
        <dbReference type="ARBA" id="ARBA00005189"/>
    </source>
</evidence>
<feature type="transmembrane region" description="Helical" evidence="19">
    <location>
        <begin position="57"/>
        <end position="74"/>
    </location>
</feature>